<protein>
    <submittedName>
        <fullName evidence="2">Uncharacterized protein</fullName>
    </submittedName>
</protein>
<keyword evidence="1" id="KW-1133">Transmembrane helix</keyword>
<evidence type="ECO:0000313" key="2">
    <source>
        <dbReference type="EMBL" id="MDK4306589.1"/>
    </source>
</evidence>
<dbReference type="EMBL" id="JASNVH010000004">
    <property type="protein sequence ID" value="MDK4306589.1"/>
    <property type="molecule type" value="Genomic_DNA"/>
</dbReference>
<reference evidence="2" key="1">
    <citation type="submission" date="2023-05" db="EMBL/GenBank/DDBJ databases">
        <title>Metabolic capabilities are highly conserved among human nasal-associated Corynebacterium species in pangenomic analyses.</title>
        <authorList>
            <person name="Tran T.H."/>
            <person name="Roberts A.Q."/>
            <person name="Escapa I.F."/>
            <person name="Gao W."/>
            <person name="Conlan S."/>
            <person name="Kong H."/>
            <person name="Segre J.A."/>
            <person name="Kelly M.S."/>
            <person name="Lemon K.P."/>
        </authorList>
    </citation>
    <scope>NUCLEOTIDE SEQUENCE</scope>
    <source>
        <strain evidence="2">KPL2773</strain>
    </source>
</reference>
<dbReference type="AlphaFoldDB" id="A0AAP4BP25"/>
<proteinExistence type="predicted"/>
<keyword evidence="1" id="KW-0472">Membrane</keyword>
<evidence type="ECO:0000313" key="3">
    <source>
        <dbReference type="Proteomes" id="UP001224412"/>
    </source>
</evidence>
<dbReference type="RefSeq" id="WP_284589015.1">
    <property type="nucleotide sequence ID" value="NZ_JASNUC010000008.1"/>
</dbReference>
<organism evidence="2 3">
    <name type="scientific">Corynebacterium pseudodiphtheriticum</name>
    <dbReference type="NCBI Taxonomy" id="37637"/>
    <lineage>
        <taxon>Bacteria</taxon>
        <taxon>Bacillati</taxon>
        <taxon>Actinomycetota</taxon>
        <taxon>Actinomycetes</taxon>
        <taxon>Mycobacteriales</taxon>
        <taxon>Corynebacteriaceae</taxon>
        <taxon>Corynebacterium</taxon>
    </lineage>
</organism>
<accession>A0AAP4BP25</accession>
<feature type="transmembrane region" description="Helical" evidence="1">
    <location>
        <begin position="34"/>
        <end position="62"/>
    </location>
</feature>
<sequence length="84" mass="8634">MDDALITSTSIAGGTLTGVTQMLVSLSPWLQMPIVVVVAGVVAAVLATVIVRGLNFVVAAWLSLRGNARGKLEAKAQDSQSAAR</sequence>
<dbReference type="Proteomes" id="UP001224412">
    <property type="component" value="Unassembled WGS sequence"/>
</dbReference>
<evidence type="ECO:0000256" key="1">
    <source>
        <dbReference type="SAM" id="Phobius"/>
    </source>
</evidence>
<keyword evidence="1" id="KW-0812">Transmembrane</keyword>
<name>A0AAP4BP25_9CORY</name>
<gene>
    <name evidence="2" type="ORF">QPX42_03355</name>
</gene>
<comment type="caution">
    <text evidence="2">The sequence shown here is derived from an EMBL/GenBank/DDBJ whole genome shotgun (WGS) entry which is preliminary data.</text>
</comment>